<dbReference type="Proteomes" id="UP000298030">
    <property type="component" value="Unassembled WGS sequence"/>
</dbReference>
<sequence length="190" mass="20905">MAFVVSGRTSYRQWLADVRSIKWGTQRRGEGEGSWTRVQRSTLCGVRVPRNAKVQEMLIAGTRGCTGGRTVGARCTSDWFGEIPDWLEERGGRAVAVALAKSCDGLRAQGNRQWAAPVLLRGKAVLWGSASSTCRKGEGRICSYPSISISLFNIHTPLLVLVSHTDTDLSSSRRQPLFEPAPFDHLTLFL</sequence>
<dbReference type="EMBL" id="QPFP01000092">
    <property type="protein sequence ID" value="TEB22383.1"/>
    <property type="molecule type" value="Genomic_DNA"/>
</dbReference>
<protein>
    <submittedName>
        <fullName evidence="1">Uncharacterized protein</fullName>
    </submittedName>
</protein>
<proteinExistence type="predicted"/>
<dbReference type="AlphaFoldDB" id="A0A4Y7SKI4"/>
<keyword evidence="2" id="KW-1185">Reference proteome</keyword>
<name>A0A4Y7SKI4_COPMI</name>
<comment type="caution">
    <text evidence="1">The sequence shown here is derived from an EMBL/GenBank/DDBJ whole genome shotgun (WGS) entry which is preliminary data.</text>
</comment>
<gene>
    <name evidence="1" type="ORF">FA13DRAFT_1514139</name>
</gene>
<evidence type="ECO:0000313" key="1">
    <source>
        <dbReference type="EMBL" id="TEB22383.1"/>
    </source>
</evidence>
<evidence type="ECO:0000313" key="2">
    <source>
        <dbReference type="Proteomes" id="UP000298030"/>
    </source>
</evidence>
<accession>A0A4Y7SKI4</accession>
<reference evidence="1 2" key="1">
    <citation type="journal article" date="2019" name="Nat. Ecol. Evol.">
        <title>Megaphylogeny resolves global patterns of mushroom evolution.</title>
        <authorList>
            <person name="Varga T."/>
            <person name="Krizsan K."/>
            <person name="Foldi C."/>
            <person name="Dima B."/>
            <person name="Sanchez-Garcia M."/>
            <person name="Sanchez-Ramirez S."/>
            <person name="Szollosi G.J."/>
            <person name="Szarkandi J.G."/>
            <person name="Papp V."/>
            <person name="Albert L."/>
            <person name="Andreopoulos W."/>
            <person name="Angelini C."/>
            <person name="Antonin V."/>
            <person name="Barry K.W."/>
            <person name="Bougher N.L."/>
            <person name="Buchanan P."/>
            <person name="Buyck B."/>
            <person name="Bense V."/>
            <person name="Catcheside P."/>
            <person name="Chovatia M."/>
            <person name="Cooper J."/>
            <person name="Damon W."/>
            <person name="Desjardin D."/>
            <person name="Finy P."/>
            <person name="Geml J."/>
            <person name="Haridas S."/>
            <person name="Hughes K."/>
            <person name="Justo A."/>
            <person name="Karasinski D."/>
            <person name="Kautmanova I."/>
            <person name="Kiss B."/>
            <person name="Kocsube S."/>
            <person name="Kotiranta H."/>
            <person name="LaButti K.M."/>
            <person name="Lechner B.E."/>
            <person name="Liimatainen K."/>
            <person name="Lipzen A."/>
            <person name="Lukacs Z."/>
            <person name="Mihaltcheva S."/>
            <person name="Morgado L.N."/>
            <person name="Niskanen T."/>
            <person name="Noordeloos M.E."/>
            <person name="Ohm R.A."/>
            <person name="Ortiz-Santana B."/>
            <person name="Ovrebo C."/>
            <person name="Racz N."/>
            <person name="Riley R."/>
            <person name="Savchenko A."/>
            <person name="Shiryaev A."/>
            <person name="Soop K."/>
            <person name="Spirin V."/>
            <person name="Szebenyi C."/>
            <person name="Tomsovsky M."/>
            <person name="Tulloss R.E."/>
            <person name="Uehling J."/>
            <person name="Grigoriev I.V."/>
            <person name="Vagvolgyi C."/>
            <person name="Papp T."/>
            <person name="Martin F.M."/>
            <person name="Miettinen O."/>
            <person name="Hibbett D.S."/>
            <person name="Nagy L.G."/>
        </authorList>
    </citation>
    <scope>NUCLEOTIDE SEQUENCE [LARGE SCALE GENOMIC DNA]</scope>
    <source>
        <strain evidence="1 2">FP101781</strain>
    </source>
</reference>
<organism evidence="1 2">
    <name type="scientific">Coprinellus micaceus</name>
    <name type="common">Glistening ink-cap mushroom</name>
    <name type="synonym">Coprinus micaceus</name>
    <dbReference type="NCBI Taxonomy" id="71717"/>
    <lineage>
        <taxon>Eukaryota</taxon>
        <taxon>Fungi</taxon>
        <taxon>Dikarya</taxon>
        <taxon>Basidiomycota</taxon>
        <taxon>Agaricomycotina</taxon>
        <taxon>Agaricomycetes</taxon>
        <taxon>Agaricomycetidae</taxon>
        <taxon>Agaricales</taxon>
        <taxon>Agaricineae</taxon>
        <taxon>Psathyrellaceae</taxon>
        <taxon>Coprinellus</taxon>
    </lineage>
</organism>